<dbReference type="RefSeq" id="WP_285973084.1">
    <property type="nucleotide sequence ID" value="NZ_CP127294.1"/>
</dbReference>
<keyword evidence="2" id="KW-0812">Transmembrane</keyword>
<evidence type="ECO:0000256" key="5">
    <source>
        <dbReference type="ARBA" id="ARBA00023136"/>
    </source>
</evidence>
<dbReference type="Gene3D" id="1.10.10.1320">
    <property type="entry name" value="Anti-sigma factor, zinc-finger domain"/>
    <property type="match status" value="1"/>
</dbReference>
<feature type="domain" description="Putative zinc-finger" evidence="7">
    <location>
        <begin position="13"/>
        <end position="40"/>
    </location>
</feature>
<dbReference type="GO" id="GO:0016989">
    <property type="term" value="F:sigma factor antagonist activity"/>
    <property type="evidence" value="ECO:0007669"/>
    <property type="project" value="TreeGrafter"/>
</dbReference>
<dbReference type="Pfam" id="PF13490">
    <property type="entry name" value="zf-HC2"/>
    <property type="match status" value="1"/>
</dbReference>
<evidence type="ECO:0000256" key="2">
    <source>
        <dbReference type="ARBA" id="ARBA00022692"/>
    </source>
</evidence>
<dbReference type="InterPro" id="IPR051474">
    <property type="entry name" value="Anti-sigma-K/W_factor"/>
</dbReference>
<protein>
    <submittedName>
        <fullName evidence="8">Zf-HC2 domain-containing protein</fullName>
    </submittedName>
</protein>
<accession>A0A9Y2INJ3</accession>
<organism evidence="8 9">
    <name type="scientific">Amycolatopsis carbonis</name>
    <dbReference type="NCBI Taxonomy" id="715471"/>
    <lineage>
        <taxon>Bacteria</taxon>
        <taxon>Bacillati</taxon>
        <taxon>Actinomycetota</taxon>
        <taxon>Actinomycetes</taxon>
        <taxon>Pseudonocardiales</taxon>
        <taxon>Pseudonocardiaceae</taxon>
        <taxon>Amycolatopsis</taxon>
    </lineage>
</organism>
<name>A0A9Y2INJ3_9PSEU</name>
<proteinExistence type="predicted"/>
<evidence type="ECO:0000313" key="9">
    <source>
        <dbReference type="Proteomes" id="UP001236014"/>
    </source>
</evidence>
<dbReference type="PANTHER" id="PTHR37461">
    <property type="entry name" value="ANTI-SIGMA-K FACTOR RSKA"/>
    <property type="match status" value="1"/>
</dbReference>
<evidence type="ECO:0000256" key="1">
    <source>
        <dbReference type="ARBA" id="ARBA00004167"/>
    </source>
</evidence>
<keyword evidence="5" id="KW-0472">Membrane</keyword>
<dbReference type="KEGG" id="acab:QRX50_17975"/>
<keyword evidence="9" id="KW-1185">Reference proteome</keyword>
<evidence type="ECO:0000256" key="4">
    <source>
        <dbReference type="ARBA" id="ARBA00023015"/>
    </source>
</evidence>
<dbReference type="PANTHER" id="PTHR37461:SF1">
    <property type="entry name" value="ANTI-SIGMA-K FACTOR RSKA"/>
    <property type="match status" value="1"/>
</dbReference>
<dbReference type="InterPro" id="IPR027383">
    <property type="entry name" value="Znf_put"/>
</dbReference>
<dbReference type="EMBL" id="CP127294">
    <property type="protein sequence ID" value="WIX82516.1"/>
    <property type="molecule type" value="Genomic_DNA"/>
</dbReference>
<evidence type="ECO:0000259" key="7">
    <source>
        <dbReference type="Pfam" id="PF13490"/>
    </source>
</evidence>
<dbReference type="AlphaFoldDB" id="A0A9Y2INJ3"/>
<evidence type="ECO:0000313" key="8">
    <source>
        <dbReference type="EMBL" id="WIX82516.1"/>
    </source>
</evidence>
<keyword evidence="3" id="KW-1133">Transmembrane helix</keyword>
<reference evidence="8 9" key="1">
    <citation type="submission" date="2023-06" db="EMBL/GenBank/DDBJ databases">
        <authorList>
            <person name="Oyuntsetseg B."/>
            <person name="Kim S.B."/>
        </authorList>
    </citation>
    <scope>NUCLEOTIDE SEQUENCE [LARGE SCALE GENOMIC DNA]</scope>
    <source>
        <strain evidence="8 9">2-15</strain>
    </source>
</reference>
<dbReference type="GO" id="GO:0006417">
    <property type="term" value="P:regulation of translation"/>
    <property type="evidence" value="ECO:0007669"/>
    <property type="project" value="TreeGrafter"/>
</dbReference>
<keyword evidence="4" id="KW-0805">Transcription regulation</keyword>
<dbReference type="Proteomes" id="UP001236014">
    <property type="component" value="Chromosome"/>
</dbReference>
<gene>
    <name evidence="8" type="ORF">QRX50_17975</name>
</gene>
<dbReference type="InterPro" id="IPR041916">
    <property type="entry name" value="Anti_sigma_zinc_sf"/>
</dbReference>
<keyword evidence="6" id="KW-0804">Transcription</keyword>
<comment type="subcellular location">
    <subcellularLocation>
        <location evidence="1">Membrane</location>
        <topology evidence="1">Single-pass membrane protein</topology>
    </subcellularLocation>
</comment>
<evidence type="ECO:0000256" key="3">
    <source>
        <dbReference type="ARBA" id="ARBA00022989"/>
    </source>
</evidence>
<dbReference type="GO" id="GO:0016020">
    <property type="term" value="C:membrane"/>
    <property type="evidence" value="ECO:0007669"/>
    <property type="project" value="UniProtKB-SubCell"/>
</dbReference>
<evidence type="ECO:0000256" key="6">
    <source>
        <dbReference type="ARBA" id="ARBA00023163"/>
    </source>
</evidence>
<sequence>MSGFSEFPDHADLAGYVAGEVSAQEKQTIEAHLAGCADCRAEVESLREMQEFLGEVPPEALLDGPPEGGDLLLQRTLRQVRSEARSSAGRGRFLAATAAVVVAAAAMGVGVAVGKAGSPAGPAVAVPPPPAPVPTTASSTVPGTKFLSGTSGETRLTASIVPAAGWVRVEAAVTGIPAGEKCRLIVVSKNGDREIAGGWLVSQKAVHDGADLNGSALVDPSQVASVVVENTDGHQFVEANV</sequence>